<reference evidence="2" key="1">
    <citation type="submission" date="2018-06" db="EMBL/GenBank/DDBJ databases">
        <authorList>
            <person name="Lum Nde A."/>
            <person name="Hugo C."/>
        </authorList>
    </citation>
    <scope>NUCLEOTIDE SEQUENCE [LARGE SCALE GENOMIC DNA]</scope>
    <source>
        <strain evidence="2">1_F178</strain>
    </source>
</reference>
<comment type="caution">
    <text evidence="1">The sequence shown here is derived from an EMBL/GenBank/DDBJ whole genome shotgun (WGS) entry which is preliminary data.</text>
</comment>
<name>A0A3D9C932_9FLAO</name>
<sequence length="104" mass="12183">MINTEPNYIKIFSDIISKKFPQKLSHCQHFLQKERLSSLDIITLNSILFSESDTNNDHKSYDKESIAEILNYQKKTKMNNSEVASIFKISRNTLAIWKKTMVKK</sequence>
<organism evidence="1 2">
    <name type="scientific">Chryseobacterium pennae</name>
    <dbReference type="NCBI Taxonomy" id="2258962"/>
    <lineage>
        <taxon>Bacteria</taxon>
        <taxon>Pseudomonadati</taxon>
        <taxon>Bacteroidota</taxon>
        <taxon>Flavobacteriia</taxon>
        <taxon>Flavobacteriales</taxon>
        <taxon>Weeksellaceae</taxon>
        <taxon>Chryseobacterium group</taxon>
        <taxon>Chryseobacterium</taxon>
    </lineage>
</organism>
<protein>
    <submittedName>
        <fullName evidence="1">Helix-turn-helix domain-containing protein</fullName>
    </submittedName>
</protein>
<evidence type="ECO:0000313" key="2">
    <source>
        <dbReference type="Proteomes" id="UP000256686"/>
    </source>
</evidence>
<dbReference type="Proteomes" id="UP000256686">
    <property type="component" value="Unassembled WGS sequence"/>
</dbReference>
<evidence type="ECO:0000313" key="1">
    <source>
        <dbReference type="EMBL" id="REC61992.1"/>
    </source>
</evidence>
<dbReference type="AlphaFoldDB" id="A0A3D9C932"/>
<gene>
    <name evidence="1" type="ORF">DRF65_13270</name>
</gene>
<keyword evidence="2" id="KW-1185">Reference proteome</keyword>
<proteinExistence type="predicted"/>
<accession>A0A3D9C932</accession>
<dbReference type="RefSeq" id="WP_115971247.1">
    <property type="nucleotide sequence ID" value="NZ_QNVT01000011.1"/>
</dbReference>
<dbReference type="EMBL" id="QNVT01000011">
    <property type="protein sequence ID" value="REC61992.1"/>
    <property type="molecule type" value="Genomic_DNA"/>
</dbReference>